<proteinExistence type="predicted"/>
<protein>
    <submittedName>
        <fullName evidence="1">Uncharacterized protein</fullName>
    </submittedName>
</protein>
<dbReference type="Proteomes" id="UP000780801">
    <property type="component" value="Unassembled WGS sequence"/>
</dbReference>
<name>A0A9P6FR80_9FUNG</name>
<dbReference type="AlphaFoldDB" id="A0A9P6FR80"/>
<evidence type="ECO:0000313" key="2">
    <source>
        <dbReference type="Proteomes" id="UP000780801"/>
    </source>
</evidence>
<dbReference type="EMBL" id="JAABOA010002107">
    <property type="protein sequence ID" value="KAF9580365.1"/>
    <property type="molecule type" value="Genomic_DNA"/>
</dbReference>
<comment type="caution">
    <text evidence="1">The sequence shown here is derived from an EMBL/GenBank/DDBJ whole genome shotgun (WGS) entry which is preliminary data.</text>
</comment>
<sequence length="161" mass="18659">MSAALKDIDGNDVTSKVVEIYANYICGDVWYDTKLAMSMVPFEQNKFKEWNQLSYAWRFILTDGCGEESKHYGNTPYITFHDVKYDDMFCLTNHKDYISTSADFSGTQRHRFVETPCHHGKVCYKVFSTASGEQYGFQCKTGNIRTYYDGSDLTFFYFKSS</sequence>
<organism evidence="1 2">
    <name type="scientific">Lunasporangiospora selenospora</name>
    <dbReference type="NCBI Taxonomy" id="979761"/>
    <lineage>
        <taxon>Eukaryota</taxon>
        <taxon>Fungi</taxon>
        <taxon>Fungi incertae sedis</taxon>
        <taxon>Mucoromycota</taxon>
        <taxon>Mortierellomycotina</taxon>
        <taxon>Mortierellomycetes</taxon>
        <taxon>Mortierellales</taxon>
        <taxon>Mortierellaceae</taxon>
        <taxon>Lunasporangiospora</taxon>
    </lineage>
</organism>
<accession>A0A9P6FR80</accession>
<reference evidence="1" key="1">
    <citation type="journal article" date="2020" name="Fungal Divers.">
        <title>Resolving the Mortierellaceae phylogeny through synthesis of multi-gene phylogenetics and phylogenomics.</title>
        <authorList>
            <person name="Vandepol N."/>
            <person name="Liber J."/>
            <person name="Desiro A."/>
            <person name="Na H."/>
            <person name="Kennedy M."/>
            <person name="Barry K."/>
            <person name="Grigoriev I.V."/>
            <person name="Miller A.N."/>
            <person name="O'Donnell K."/>
            <person name="Stajich J.E."/>
            <person name="Bonito G."/>
        </authorList>
    </citation>
    <scope>NUCLEOTIDE SEQUENCE</scope>
    <source>
        <strain evidence="1">KOD1015</strain>
    </source>
</reference>
<keyword evidence="2" id="KW-1185">Reference proteome</keyword>
<evidence type="ECO:0000313" key="1">
    <source>
        <dbReference type="EMBL" id="KAF9580365.1"/>
    </source>
</evidence>
<gene>
    <name evidence="1" type="ORF">BGW38_003023</name>
</gene>